<dbReference type="PANTHER" id="PTHR30273:SF2">
    <property type="entry name" value="PROTEIN FECR"/>
    <property type="match status" value="1"/>
</dbReference>
<dbReference type="EMBL" id="BSPB01000003">
    <property type="protein sequence ID" value="GLS13081.1"/>
    <property type="molecule type" value="Genomic_DNA"/>
</dbReference>
<feature type="domain" description="FecR N-terminal" evidence="2">
    <location>
        <begin position="39"/>
        <end position="83"/>
    </location>
</feature>
<gene>
    <name evidence="3" type="ORF">GCM10007935_05100</name>
</gene>
<evidence type="ECO:0000313" key="4">
    <source>
        <dbReference type="Proteomes" id="UP001156903"/>
    </source>
</evidence>
<proteinExistence type="predicted"/>
<sequence length="370" mass="40242">MARERCPAASAAISVTLLRMAGRAMNGVGDIPQGVRMRAAEWLVELQADDLGEAERGQLLARLAAWRSDRPEHEWAWQRVQAMGERLQPLAGTPARVALAQTARAGGAGRRRAVRQLALLLLVGGAAGTAAWQLGGEVSRTRWAVLGANVRTGTAERRRLSLADGTELWLNAGSAVDVVYSESARLVRLHEGEIHVETAHIAGSLWAARPFIVETRHGRVRALGTRFTVRQRADAPSRVAVFEGATEVTPRAGQAQALTLQAGQQSSFDALTVHPSTAADPTQEAWVRGVLVAHDMRLADFVSELDRYRPGWLVCDPAVADLRVSGTYPLNDVADTDRSLDMLLATRPVQLRYRTRYWVRVEAAGTHVAP</sequence>
<evidence type="ECO:0000259" key="2">
    <source>
        <dbReference type="Pfam" id="PF16220"/>
    </source>
</evidence>
<keyword evidence="4" id="KW-1185">Reference proteome</keyword>
<dbReference type="InterPro" id="IPR012373">
    <property type="entry name" value="Ferrdict_sens_TM"/>
</dbReference>
<dbReference type="RefSeq" id="WP_284306548.1">
    <property type="nucleotide sequence ID" value="NZ_BSPB01000003.1"/>
</dbReference>
<dbReference type="Pfam" id="PF16220">
    <property type="entry name" value="DUF4880"/>
    <property type="match status" value="1"/>
</dbReference>
<reference evidence="4" key="1">
    <citation type="journal article" date="2019" name="Int. J. Syst. Evol. Microbiol.">
        <title>The Global Catalogue of Microorganisms (GCM) 10K type strain sequencing project: providing services to taxonomists for standard genome sequencing and annotation.</title>
        <authorList>
            <consortium name="The Broad Institute Genomics Platform"/>
            <consortium name="The Broad Institute Genome Sequencing Center for Infectious Disease"/>
            <person name="Wu L."/>
            <person name="Ma J."/>
        </authorList>
    </citation>
    <scope>NUCLEOTIDE SEQUENCE [LARGE SCALE GENOMIC DNA]</scope>
    <source>
        <strain evidence="4">NBRC 109341</strain>
    </source>
</reference>
<comment type="caution">
    <text evidence="3">The sequence shown here is derived from an EMBL/GenBank/DDBJ whole genome shotgun (WGS) entry which is preliminary data.</text>
</comment>
<evidence type="ECO:0000259" key="1">
    <source>
        <dbReference type="Pfam" id="PF04773"/>
    </source>
</evidence>
<evidence type="ECO:0000313" key="3">
    <source>
        <dbReference type="EMBL" id="GLS13081.1"/>
    </source>
</evidence>
<dbReference type="InterPro" id="IPR032623">
    <property type="entry name" value="FecR_N"/>
</dbReference>
<dbReference type="Gene3D" id="2.60.120.1440">
    <property type="match status" value="1"/>
</dbReference>
<protein>
    <submittedName>
        <fullName evidence="3">Iron uptake regulator</fullName>
    </submittedName>
</protein>
<dbReference type="InterPro" id="IPR006860">
    <property type="entry name" value="FecR"/>
</dbReference>
<dbReference type="PIRSF" id="PIRSF018266">
    <property type="entry name" value="FecR"/>
    <property type="match status" value="1"/>
</dbReference>
<dbReference type="Proteomes" id="UP001156903">
    <property type="component" value="Unassembled WGS sequence"/>
</dbReference>
<organism evidence="3 4">
    <name type="scientific">Hydrogenophaga electricum</name>
    <dbReference type="NCBI Taxonomy" id="1230953"/>
    <lineage>
        <taxon>Bacteria</taxon>
        <taxon>Pseudomonadati</taxon>
        <taxon>Pseudomonadota</taxon>
        <taxon>Betaproteobacteria</taxon>
        <taxon>Burkholderiales</taxon>
        <taxon>Comamonadaceae</taxon>
        <taxon>Hydrogenophaga</taxon>
    </lineage>
</organism>
<dbReference type="Pfam" id="PF04773">
    <property type="entry name" value="FecR"/>
    <property type="match status" value="1"/>
</dbReference>
<accession>A0ABQ6BYP8</accession>
<dbReference type="PANTHER" id="PTHR30273">
    <property type="entry name" value="PERIPLASMIC SIGNAL SENSOR AND SIGMA FACTOR ACTIVATOR FECR-RELATED"/>
    <property type="match status" value="1"/>
</dbReference>
<feature type="domain" description="FecR protein" evidence="1">
    <location>
        <begin position="149"/>
        <end position="245"/>
    </location>
</feature>
<name>A0ABQ6BYP8_9BURK</name>